<evidence type="ECO:0000313" key="3">
    <source>
        <dbReference type="Proteomes" id="UP000008792"/>
    </source>
</evidence>
<name>A0A0Q9W9K1_DROVI</name>
<organism evidence="2 3">
    <name type="scientific">Drosophila virilis</name>
    <name type="common">Fruit fly</name>
    <dbReference type="NCBI Taxonomy" id="7244"/>
    <lineage>
        <taxon>Eukaryota</taxon>
        <taxon>Metazoa</taxon>
        <taxon>Ecdysozoa</taxon>
        <taxon>Arthropoda</taxon>
        <taxon>Hexapoda</taxon>
        <taxon>Insecta</taxon>
        <taxon>Pterygota</taxon>
        <taxon>Neoptera</taxon>
        <taxon>Endopterygota</taxon>
        <taxon>Diptera</taxon>
        <taxon>Brachycera</taxon>
        <taxon>Muscomorpha</taxon>
        <taxon>Ephydroidea</taxon>
        <taxon>Drosophilidae</taxon>
        <taxon>Drosophila</taxon>
    </lineage>
</organism>
<proteinExistence type="predicted"/>
<sequence>MPETTDKKLHRRHSPRSNPIPILNISPRSRPRYGSYNALPRQQATDFTTTQQLKLRAGDLRIARMQVSLTKLRLEMEQSGKLVEQLCQEAELEMRLDKRQ</sequence>
<evidence type="ECO:0000313" key="2">
    <source>
        <dbReference type="EMBL" id="KRF81078.1"/>
    </source>
</evidence>
<feature type="region of interest" description="Disordered" evidence="1">
    <location>
        <begin position="1"/>
        <end position="32"/>
    </location>
</feature>
<evidence type="ECO:0000256" key="1">
    <source>
        <dbReference type="SAM" id="MobiDB-lite"/>
    </source>
</evidence>
<dbReference type="STRING" id="7244.A0A0Q9W9K1"/>
<dbReference type="OrthoDB" id="7871222at2759"/>
<dbReference type="AlphaFoldDB" id="A0A0Q9W9K1"/>
<reference evidence="2 3" key="1">
    <citation type="journal article" date="2007" name="Nature">
        <title>Evolution of genes and genomes on the Drosophila phylogeny.</title>
        <authorList>
            <consortium name="Drosophila 12 Genomes Consortium"/>
            <person name="Clark A.G."/>
            <person name="Eisen M.B."/>
            <person name="Smith D.R."/>
            <person name="Bergman C.M."/>
            <person name="Oliver B."/>
            <person name="Markow T.A."/>
            <person name="Kaufman T.C."/>
            <person name="Kellis M."/>
            <person name="Gelbart W."/>
            <person name="Iyer V.N."/>
            <person name="Pollard D.A."/>
            <person name="Sackton T.B."/>
            <person name="Larracuente A.M."/>
            <person name="Singh N.D."/>
            <person name="Abad J.P."/>
            <person name="Abt D.N."/>
            <person name="Adryan B."/>
            <person name="Aguade M."/>
            <person name="Akashi H."/>
            <person name="Anderson W.W."/>
            <person name="Aquadro C.F."/>
            <person name="Ardell D.H."/>
            <person name="Arguello R."/>
            <person name="Artieri C.G."/>
            <person name="Barbash D.A."/>
            <person name="Barker D."/>
            <person name="Barsanti P."/>
            <person name="Batterham P."/>
            <person name="Batzoglou S."/>
            <person name="Begun D."/>
            <person name="Bhutkar A."/>
            <person name="Blanco E."/>
            <person name="Bosak S.A."/>
            <person name="Bradley R.K."/>
            <person name="Brand A.D."/>
            <person name="Brent M.R."/>
            <person name="Brooks A.N."/>
            <person name="Brown R.H."/>
            <person name="Butlin R.K."/>
            <person name="Caggese C."/>
            <person name="Calvi B.R."/>
            <person name="Bernardo de Carvalho A."/>
            <person name="Caspi A."/>
            <person name="Castrezana S."/>
            <person name="Celniker S.E."/>
            <person name="Chang J.L."/>
            <person name="Chapple C."/>
            <person name="Chatterji S."/>
            <person name="Chinwalla A."/>
            <person name="Civetta A."/>
            <person name="Clifton S.W."/>
            <person name="Comeron J.M."/>
            <person name="Costello J.C."/>
            <person name="Coyne J.A."/>
            <person name="Daub J."/>
            <person name="David R.G."/>
            <person name="Delcher A.L."/>
            <person name="Delehaunty K."/>
            <person name="Do C.B."/>
            <person name="Ebling H."/>
            <person name="Edwards K."/>
            <person name="Eickbush T."/>
            <person name="Evans J.D."/>
            <person name="Filipski A."/>
            <person name="Findeiss S."/>
            <person name="Freyhult E."/>
            <person name="Fulton L."/>
            <person name="Fulton R."/>
            <person name="Garcia A.C."/>
            <person name="Gardiner A."/>
            <person name="Garfield D.A."/>
            <person name="Garvin B.E."/>
            <person name="Gibson G."/>
            <person name="Gilbert D."/>
            <person name="Gnerre S."/>
            <person name="Godfrey J."/>
            <person name="Good R."/>
            <person name="Gotea V."/>
            <person name="Gravely B."/>
            <person name="Greenberg A.J."/>
            <person name="Griffiths-Jones S."/>
            <person name="Gross S."/>
            <person name="Guigo R."/>
            <person name="Gustafson E.A."/>
            <person name="Haerty W."/>
            <person name="Hahn M.W."/>
            <person name="Halligan D.L."/>
            <person name="Halpern A.L."/>
            <person name="Halter G.M."/>
            <person name="Han M.V."/>
            <person name="Heger A."/>
            <person name="Hillier L."/>
            <person name="Hinrichs A.S."/>
            <person name="Holmes I."/>
            <person name="Hoskins R.A."/>
            <person name="Hubisz M.J."/>
            <person name="Hultmark D."/>
            <person name="Huntley M.A."/>
            <person name="Jaffe D.B."/>
            <person name="Jagadeeshan S."/>
            <person name="Jeck W.R."/>
            <person name="Johnson J."/>
            <person name="Jones C.D."/>
            <person name="Jordan W.C."/>
            <person name="Karpen G.H."/>
            <person name="Kataoka E."/>
            <person name="Keightley P.D."/>
            <person name="Kheradpour P."/>
            <person name="Kirkness E.F."/>
            <person name="Koerich L.B."/>
            <person name="Kristiansen K."/>
            <person name="Kudrna D."/>
            <person name="Kulathinal R.J."/>
            <person name="Kumar S."/>
            <person name="Kwok R."/>
            <person name="Lander E."/>
            <person name="Langley C.H."/>
            <person name="Lapoint R."/>
            <person name="Lazzaro B.P."/>
            <person name="Lee S.J."/>
            <person name="Levesque L."/>
            <person name="Li R."/>
            <person name="Lin C.F."/>
            <person name="Lin M.F."/>
            <person name="Lindblad-Toh K."/>
            <person name="Llopart A."/>
            <person name="Long M."/>
            <person name="Low L."/>
            <person name="Lozovsky E."/>
            <person name="Lu J."/>
            <person name="Luo M."/>
            <person name="Machado C.A."/>
            <person name="Makalowski W."/>
            <person name="Marzo M."/>
            <person name="Matsuda M."/>
            <person name="Matzkin L."/>
            <person name="McAllister B."/>
            <person name="McBride C.S."/>
            <person name="McKernan B."/>
            <person name="McKernan K."/>
            <person name="Mendez-Lago M."/>
            <person name="Minx P."/>
            <person name="Mollenhauer M.U."/>
            <person name="Montooth K."/>
            <person name="Mount S.M."/>
            <person name="Mu X."/>
            <person name="Myers E."/>
            <person name="Negre B."/>
            <person name="Newfeld S."/>
            <person name="Nielsen R."/>
            <person name="Noor M.A."/>
            <person name="O'Grady P."/>
            <person name="Pachter L."/>
            <person name="Papaceit M."/>
            <person name="Parisi M.J."/>
            <person name="Parisi M."/>
            <person name="Parts L."/>
            <person name="Pedersen J.S."/>
            <person name="Pesole G."/>
            <person name="Phillippy A.M."/>
            <person name="Ponting C.P."/>
            <person name="Pop M."/>
            <person name="Porcelli D."/>
            <person name="Powell J.R."/>
            <person name="Prohaska S."/>
            <person name="Pruitt K."/>
            <person name="Puig M."/>
            <person name="Quesneville H."/>
            <person name="Ram K.R."/>
            <person name="Rand D."/>
            <person name="Rasmussen M.D."/>
            <person name="Reed L.K."/>
            <person name="Reenan R."/>
            <person name="Reily A."/>
            <person name="Remington K.A."/>
            <person name="Rieger T.T."/>
            <person name="Ritchie M.G."/>
            <person name="Robin C."/>
            <person name="Rogers Y.H."/>
            <person name="Rohde C."/>
            <person name="Rozas J."/>
            <person name="Rubenfield M.J."/>
            <person name="Ruiz A."/>
            <person name="Russo S."/>
            <person name="Salzberg S.L."/>
            <person name="Sanchez-Gracia A."/>
            <person name="Saranga D.J."/>
            <person name="Sato H."/>
            <person name="Schaeffer S.W."/>
            <person name="Schatz M.C."/>
            <person name="Schlenke T."/>
            <person name="Schwartz R."/>
            <person name="Segarra C."/>
            <person name="Singh R.S."/>
            <person name="Sirot L."/>
            <person name="Sirota M."/>
            <person name="Sisneros N.B."/>
            <person name="Smith C.D."/>
            <person name="Smith T.F."/>
            <person name="Spieth J."/>
            <person name="Stage D.E."/>
            <person name="Stark A."/>
            <person name="Stephan W."/>
            <person name="Strausberg R.L."/>
            <person name="Strempel S."/>
            <person name="Sturgill D."/>
            <person name="Sutton G."/>
            <person name="Sutton G.G."/>
            <person name="Tao W."/>
            <person name="Teichmann S."/>
            <person name="Tobari Y.N."/>
            <person name="Tomimura Y."/>
            <person name="Tsolas J.M."/>
            <person name="Valente V.L."/>
            <person name="Venter E."/>
            <person name="Venter J.C."/>
            <person name="Vicario S."/>
            <person name="Vieira F.G."/>
            <person name="Vilella A.J."/>
            <person name="Villasante A."/>
            <person name="Walenz B."/>
            <person name="Wang J."/>
            <person name="Wasserman M."/>
            <person name="Watts T."/>
            <person name="Wilson D."/>
            <person name="Wilson R.K."/>
            <person name="Wing R.A."/>
            <person name="Wolfner M.F."/>
            <person name="Wong A."/>
            <person name="Wong G.K."/>
            <person name="Wu C.I."/>
            <person name="Wu G."/>
            <person name="Yamamoto D."/>
            <person name="Yang H.P."/>
            <person name="Yang S.P."/>
            <person name="Yorke J.A."/>
            <person name="Yoshida K."/>
            <person name="Zdobnov E."/>
            <person name="Zhang P."/>
            <person name="Zhang Y."/>
            <person name="Zimin A.V."/>
            <person name="Baldwin J."/>
            <person name="Abdouelleil A."/>
            <person name="Abdulkadir J."/>
            <person name="Abebe A."/>
            <person name="Abera B."/>
            <person name="Abreu J."/>
            <person name="Acer S.C."/>
            <person name="Aftuck L."/>
            <person name="Alexander A."/>
            <person name="An P."/>
            <person name="Anderson E."/>
            <person name="Anderson S."/>
            <person name="Arachi H."/>
            <person name="Azer M."/>
            <person name="Bachantsang P."/>
            <person name="Barry A."/>
            <person name="Bayul T."/>
            <person name="Berlin A."/>
            <person name="Bessette D."/>
            <person name="Bloom T."/>
            <person name="Blye J."/>
            <person name="Boguslavskiy L."/>
            <person name="Bonnet C."/>
            <person name="Boukhgalter B."/>
            <person name="Bourzgui I."/>
            <person name="Brown A."/>
            <person name="Cahill P."/>
            <person name="Channer S."/>
            <person name="Cheshatsang Y."/>
            <person name="Chuda L."/>
            <person name="Citroen M."/>
            <person name="Collymore A."/>
            <person name="Cooke P."/>
            <person name="Costello M."/>
            <person name="D'Aco K."/>
            <person name="Daza R."/>
            <person name="De Haan G."/>
            <person name="DeGray S."/>
            <person name="DeMaso C."/>
            <person name="Dhargay N."/>
            <person name="Dooley K."/>
            <person name="Dooley E."/>
            <person name="Doricent M."/>
            <person name="Dorje P."/>
            <person name="Dorjee K."/>
            <person name="Dupes A."/>
            <person name="Elong R."/>
            <person name="Falk J."/>
            <person name="Farina A."/>
            <person name="Faro S."/>
            <person name="Ferguson D."/>
            <person name="Fisher S."/>
            <person name="Foley C.D."/>
            <person name="Franke A."/>
            <person name="Friedrich D."/>
            <person name="Gadbois L."/>
            <person name="Gearin G."/>
            <person name="Gearin C.R."/>
            <person name="Giannoukos G."/>
            <person name="Goode T."/>
            <person name="Graham J."/>
            <person name="Grandbois E."/>
            <person name="Grewal S."/>
            <person name="Gyaltsen K."/>
            <person name="Hafez N."/>
            <person name="Hagos B."/>
            <person name="Hall J."/>
            <person name="Henson C."/>
            <person name="Hollinger A."/>
            <person name="Honan T."/>
            <person name="Huard M.D."/>
            <person name="Hughes L."/>
            <person name="Hurhula B."/>
            <person name="Husby M.E."/>
            <person name="Kamat A."/>
            <person name="Kanga B."/>
            <person name="Kashin S."/>
            <person name="Khazanovich D."/>
            <person name="Kisner P."/>
            <person name="Lance K."/>
            <person name="Lara M."/>
            <person name="Lee W."/>
            <person name="Lennon N."/>
            <person name="Letendre F."/>
            <person name="LeVine R."/>
            <person name="Lipovsky A."/>
            <person name="Liu X."/>
            <person name="Liu J."/>
            <person name="Liu S."/>
            <person name="Lokyitsang T."/>
            <person name="Lokyitsang Y."/>
            <person name="Lubonja R."/>
            <person name="Lui A."/>
            <person name="MacDonald P."/>
            <person name="Magnisalis V."/>
            <person name="Maru K."/>
            <person name="Matthews C."/>
            <person name="McCusker W."/>
            <person name="McDonough S."/>
            <person name="Mehta T."/>
            <person name="Meldrim J."/>
            <person name="Meneus L."/>
            <person name="Mihai O."/>
            <person name="Mihalev A."/>
            <person name="Mihova T."/>
            <person name="Mittelman R."/>
            <person name="Mlenga V."/>
            <person name="Montmayeur A."/>
            <person name="Mulrain L."/>
            <person name="Navidi A."/>
            <person name="Naylor J."/>
            <person name="Negash T."/>
            <person name="Nguyen T."/>
            <person name="Nguyen N."/>
            <person name="Nicol R."/>
            <person name="Norbu C."/>
            <person name="Norbu N."/>
            <person name="Novod N."/>
            <person name="O'Neill B."/>
            <person name="Osman S."/>
            <person name="Markiewicz E."/>
            <person name="Oyono O.L."/>
            <person name="Patti C."/>
            <person name="Phunkhang P."/>
            <person name="Pierre F."/>
            <person name="Priest M."/>
            <person name="Raghuraman S."/>
            <person name="Rege F."/>
            <person name="Reyes R."/>
            <person name="Rise C."/>
            <person name="Rogov P."/>
            <person name="Ross K."/>
            <person name="Ryan E."/>
            <person name="Settipalli S."/>
            <person name="Shea T."/>
            <person name="Sherpa N."/>
            <person name="Shi L."/>
            <person name="Shih D."/>
            <person name="Sparrow T."/>
            <person name="Spaulding J."/>
            <person name="Stalker J."/>
            <person name="Stange-Thomann N."/>
            <person name="Stavropoulos S."/>
            <person name="Stone C."/>
            <person name="Strader C."/>
            <person name="Tesfaye S."/>
            <person name="Thomson T."/>
            <person name="Thoulutsang Y."/>
            <person name="Thoulutsang D."/>
            <person name="Topham K."/>
            <person name="Topping I."/>
            <person name="Tsamla T."/>
            <person name="Vassiliev H."/>
            <person name="Vo A."/>
            <person name="Wangchuk T."/>
            <person name="Wangdi T."/>
            <person name="Weiand M."/>
            <person name="Wilkinson J."/>
            <person name="Wilson A."/>
            <person name="Yadav S."/>
            <person name="Young G."/>
            <person name="Yu Q."/>
            <person name="Zembek L."/>
            <person name="Zhong D."/>
            <person name="Zimmer A."/>
            <person name="Zwirko Z."/>
            <person name="Jaffe D.B."/>
            <person name="Alvarez P."/>
            <person name="Brockman W."/>
            <person name="Butler J."/>
            <person name="Chin C."/>
            <person name="Gnerre S."/>
            <person name="Grabherr M."/>
            <person name="Kleber M."/>
            <person name="Mauceli E."/>
            <person name="MacCallum I."/>
        </authorList>
    </citation>
    <scope>NUCLEOTIDE SEQUENCE [LARGE SCALE GENOMIC DNA]</scope>
    <source>
        <strain evidence="3">Tucson 15010-1051.87</strain>
    </source>
</reference>
<protein>
    <submittedName>
        <fullName evidence="2">Uncharacterized protein</fullName>
    </submittedName>
</protein>
<keyword evidence="3" id="KW-1185">Reference proteome</keyword>
<accession>A0A0Q9W9K1</accession>
<dbReference type="KEGG" id="dvi:26531530"/>
<dbReference type="EMBL" id="CH940649">
    <property type="protein sequence ID" value="KRF81078.1"/>
    <property type="molecule type" value="Genomic_DNA"/>
</dbReference>
<dbReference type="Proteomes" id="UP000008792">
    <property type="component" value="Unassembled WGS sequence"/>
</dbReference>
<gene>
    <name evidence="2" type="primary">Dvir\GJ26760</name>
    <name evidence="2" type="ORF">Dvir_GJ26760</name>
</gene>
<dbReference type="InParanoid" id="A0A0Q9W9K1"/>